<dbReference type="InterPro" id="IPR023404">
    <property type="entry name" value="rSAM_horseshoe"/>
</dbReference>
<dbReference type="InterPro" id="IPR007197">
    <property type="entry name" value="rSAM"/>
</dbReference>
<evidence type="ECO:0000313" key="7">
    <source>
        <dbReference type="EMBL" id="GAH33498.1"/>
    </source>
</evidence>
<dbReference type="InterPro" id="IPR006638">
    <property type="entry name" value="Elp3/MiaA/NifB-like_rSAM"/>
</dbReference>
<evidence type="ECO:0000256" key="4">
    <source>
        <dbReference type="ARBA" id="ARBA00023004"/>
    </source>
</evidence>
<evidence type="ECO:0000256" key="1">
    <source>
        <dbReference type="ARBA" id="ARBA00001966"/>
    </source>
</evidence>
<reference evidence="7" key="1">
    <citation type="journal article" date="2014" name="Front. Microbiol.">
        <title>High frequency of phylogenetically diverse reductive dehalogenase-homologous genes in deep subseafloor sedimentary metagenomes.</title>
        <authorList>
            <person name="Kawai M."/>
            <person name="Futagami T."/>
            <person name="Toyoda A."/>
            <person name="Takaki Y."/>
            <person name="Nishi S."/>
            <person name="Hori S."/>
            <person name="Arai W."/>
            <person name="Tsubouchi T."/>
            <person name="Morono Y."/>
            <person name="Uchiyama I."/>
            <person name="Ito T."/>
            <person name="Fujiyama A."/>
            <person name="Inagaki F."/>
            <person name="Takami H."/>
        </authorList>
    </citation>
    <scope>NUCLEOTIDE SEQUENCE</scope>
    <source>
        <strain evidence="7">Expedition CK06-06</strain>
    </source>
</reference>
<keyword evidence="2" id="KW-0949">S-adenosyl-L-methionine</keyword>
<dbReference type="SFLD" id="SFLDG01082">
    <property type="entry name" value="B12-binding_domain_containing"/>
    <property type="match status" value="1"/>
</dbReference>
<organism evidence="7">
    <name type="scientific">marine sediment metagenome</name>
    <dbReference type="NCBI Taxonomy" id="412755"/>
    <lineage>
        <taxon>unclassified sequences</taxon>
        <taxon>metagenomes</taxon>
        <taxon>ecological metagenomes</taxon>
    </lineage>
</organism>
<dbReference type="Gene3D" id="3.80.30.20">
    <property type="entry name" value="tm_1862 like domain"/>
    <property type="match status" value="1"/>
</dbReference>
<dbReference type="CDD" id="cd01335">
    <property type="entry name" value="Radical_SAM"/>
    <property type="match status" value="1"/>
</dbReference>
<comment type="cofactor">
    <cofactor evidence="1">
        <name>[4Fe-4S] cluster</name>
        <dbReference type="ChEBI" id="CHEBI:49883"/>
    </cofactor>
</comment>
<dbReference type="EMBL" id="BARU01006545">
    <property type="protein sequence ID" value="GAH33498.1"/>
    <property type="molecule type" value="Genomic_DNA"/>
</dbReference>
<evidence type="ECO:0000256" key="2">
    <source>
        <dbReference type="ARBA" id="ARBA00022691"/>
    </source>
</evidence>
<dbReference type="SMART" id="SM00729">
    <property type="entry name" value="Elp3"/>
    <property type="match status" value="1"/>
</dbReference>
<dbReference type="AlphaFoldDB" id="X1GKJ6"/>
<name>X1GKJ6_9ZZZZ</name>
<accession>X1GKJ6</accession>
<dbReference type="SUPFAM" id="SSF102114">
    <property type="entry name" value="Radical SAM enzymes"/>
    <property type="match status" value="1"/>
</dbReference>
<feature type="domain" description="Radical SAM core" evidence="6">
    <location>
        <begin position="78"/>
        <end position="296"/>
    </location>
</feature>
<keyword evidence="4" id="KW-0408">Iron</keyword>
<gene>
    <name evidence="7" type="ORF">S03H2_12871</name>
</gene>
<evidence type="ECO:0000259" key="6">
    <source>
        <dbReference type="PROSITE" id="PS51918"/>
    </source>
</evidence>
<dbReference type="GO" id="GO:0046872">
    <property type="term" value="F:metal ion binding"/>
    <property type="evidence" value="ECO:0007669"/>
    <property type="project" value="UniProtKB-KW"/>
</dbReference>
<dbReference type="Pfam" id="PF04055">
    <property type="entry name" value="Radical_SAM"/>
    <property type="match status" value="1"/>
</dbReference>
<keyword evidence="3" id="KW-0479">Metal-binding</keyword>
<protein>
    <recommendedName>
        <fullName evidence="6">Radical SAM core domain-containing protein</fullName>
    </recommendedName>
</protein>
<sequence length="396" mass="45427">YYTEECQREGFDMIVVGDGERNFQELLLGDINNLSLRLSPSSSPETLIFQDSLTEQEMNSYPIPYREKTYIQKYNYLLEGEKSTTIINSRGCPMGCLFCEDRRTIGRWFSPQHFKKEIQSILDLGIKGIVIFDDLFTISPKKIKPYTDILKRFHQEHEVIYRCFGHAGVISRHPEMAYMLSESGCVEVGFGAESASQEILNLIGKGTKVYQMHDLVENLIQAGVKVKAFFMIGLPAETEETFQETYDFIKKYRLKYSSFFDFDCSGFFPYKGTVIGDVARLPEGKTMIVNRQKVDRTFFKIRAKDDLSWSKIDDGSHGAYKKKRGVSDIVTESYDWKEDKMLLSAKRIKELKEKAMLLSGRYSDSMGNRIQTPLIEGSIGSLISLKMSDQPTSYEV</sequence>
<dbReference type="PROSITE" id="PS51918">
    <property type="entry name" value="RADICAL_SAM"/>
    <property type="match status" value="1"/>
</dbReference>
<dbReference type="SFLD" id="SFLDS00029">
    <property type="entry name" value="Radical_SAM"/>
    <property type="match status" value="1"/>
</dbReference>
<dbReference type="PANTHER" id="PTHR43409">
    <property type="entry name" value="ANAEROBIC MAGNESIUM-PROTOPORPHYRIN IX MONOMETHYL ESTER CYCLASE-RELATED"/>
    <property type="match status" value="1"/>
</dbReference>
<evidence type="ECO:0000256" key="5">
    <source>
        <dbReference type="ARBA" id="ARBA00023014"/>
    </source>
</evidence>
<comment type="caution">
    <text evidence="7">The sequence shown here is derived from an EMBL/GenBank/DDBJ whole genome shotgun (WGS) entry which is preliminary data.</text>
</comment>
<dbReference type="GO" id="GO:0003824">
    <property type="term" value="F:catalytic activity"/>
    <property type="evidence" value="ECO:0007669"/>
    <property type="project" value="InterPro"/>
</dbReference>
<dbReference type="InterPro" id="IPR058240">
    <property type="entry name" value="rSAM_sf"/>
</dbReference>
<keyword evidence="5" id="KW-0411">Iron-sulfur</keyword>
<dbReference type="GO" id="GO:0051536">
    <property type="term" value="F:iron-sulfur cluster binding"/>
    <property type="evidence" value="ECO:0007669"/>
    <property type="project" value="UniProtKB-KW"/>
</dbReference>
<evidence type="ECO:0000256" key="3">
    <source>
        <dbReference type="ARBA" id="ARBA00022723"/>
    </source>
</evidence>
<proteinExistence type="predicted"/>
<feature type="non-terminal residue" evidence="7">
    <location>
        <position position="1"/>
    </location>
</feature>
<dbReference type="InterPro" id="IPR051198">
    <property type="entry name" value="BchE-like"/>
</dbReference>